<dbReference type="InterPro" id="IPR002043">
    <property type="entry name" value="UDG_fam1"/>
</dbReference>
<accession>A0A1V2A6B2</accession>
<dbReference type="EMBL" id="MSFI01000019">
    <property type="protein sequence ID" value="OMP66545.1"/>
    <property type="molecule type" value="Genomic_DNA"/>
</dbReference>
<evidence type="ECO:0000256" key="2">
    <source>
        <dbReference type="ARBA" id="ARBA00002631"/>
    </source>
</evidence>
<feature type="domain" description="Uracil-DNA glycosylase-like" evidence="12">
    <location>
        <begin position="58"/>
        <end position="218"/>
    </location>
</feature>
<dbReference type="GO" id="GO:0005737">
    <property type="term" value="C:cytoplasm"/>
    <property type="evidence" value="ECO:0007669"/>
    <property type="project" value="UniProtKB-SubCell"/>
</dbReference>
<dbReference type="OrthoDB" id="9804372at2"/>
<feature type="active site" description="Proton acceptor" evidence="9 10">
    <location>
        <position position="73"/>
    </location>
</feature>
<comment type="subcellular location">
    <subcellularLocation>
        <location evidence="9">Cytoplasm</location>
    </subcellularLocation>
</comment>
<sequence>MNREVNRMTNQILQNDWGPLLQNEFEAPYYKKLQSFLQEEYKSNTIYPQMNDIFNALHYTPYEKVKVIILGQDPYHGPGQAHGLSFSVQPGVAVPPSLRNIYKELHTDLGCMVPTHGYLKQWADEGVLLLNTVLTVRAGQAHSHRAKGWETFTDRVITLINEREKPAVFILWGRPAQSKKSLIDESRHFVIQSPHPSPLSASRGFFGSGPFSKTNKLLAEMGEKPINWCMNELS</sequence>
<evidence type="ECO:0000313" key="14">
    <source>
        <dbReference type="Proteomes" id="UP000188613"/>
    </source>
</evidence>
<dbReference type="Gene3D" id="3.40.470.10">
    <property type="entry name" value="Uracil-DNA glycosylase-like domain"/>
    <property type="match status" value="1"/>
</dbReference>
<evidence type="ECO:0000256" key="8">
    <source>
        <dbReference type="ARBA" id="ARBA00023204"/>
    </source>
</evidence>
<evidence type="ECO:0000256" key="7">
    <source>
        <dbReference type="ARBA" id="ARBA00022801"/>
    </source>
</evidence>
<reference evidence="13 14" key="1">
    <citation type="submission" date="2016-12" db="EMBL/GenBank/DDBJ databases">
        <title>Domibacillus sp. SAB 38T whole genome sequencing.</title>
        <authorList>
            <person name="Verma A."/>
            <person name="Ojha A.K."/>
            <person name="Krishnamurthi S."/>
        </authorList>
    </citation>
    <scope>NUCLEOTIDE SEQUENCE [LARGE SCALE GENOMIC DNA]</scope>
    <source>
        <strain evidence="13 14">SAB 38</strain>
    </source>
</reference>
<keyword evidence="7 9" id="KW-0378">Hydrolase</keyword>
<comment type="function">
    <text evidence="2 9 11">Excises uracil residues from the DNA which can arise as a result of misincorporation of dUMP residues by DNA polymerase or due to deamination of cytosine.</text>
</comment>
<keyword evidence="14" id="KW-1185">Reference proteome</keyword>
<dbReference type="InterPro" id="IPR018085">
    <property type="entry name" value="Ura-DNA_Glyclase_AS"/>
</dbReference>
<dbReference type="PROSITE" id="PS00130">
    <property type="entry name" value="U_DNA_GLYCOSYLASE"/>
    <property type="match status" value="1"/>
</dbReference>
<comment type="caution">
    <text evidence="13">The sequence shown here is derived from an EMBL/GenBank/DDBJ whole genome shotgun (WGS) entry which is preliminary data.</text>
</comment>
<comment type="catalytic activity">
    <reaction evidence="1 9 11">
        <text>Hydrolyzes single-stranded DNA or mismatched double-stranded DNA and polynucleotides, releasing free uracil.</text>
        <dbReference type="EC" id="3.2.2.27"/>
    </reaction>
</comment>
<dbReference type="NCBIfam" id="TIGR00628">
    <property type="entry name" value="ung"/>
    <property type="match status" value="1"/>
</dbReference>
<dbReference type="FunFam" id="3.40.470.10:FF:000001">
    <property type="entry name" value="Uracil-DNA glycosylase"/>
    <property type="match status" value="1"/>
</dbReference>
<dbReference type="NCBIfam" id="NF003588">
    <property type="entry name" value="PRK05254.1-1"/>
    <property type="match status" value="1"/>
</dbReference>
<gene>
    <name evidence="9" type="primary">ung</name>
    <name evidence="13" type="ORF">BTO28_10845</name>
</gene>
<name>A0A1V2A6B2_9BACI</name>
<comment type="similarity">
    <text evidence="3 9 11">Belongs to the uracil-DNA glycosylase (UDG) superfamily. UNG family.</text>
</comment>
<evidence type="ECO:0000313" key="13">
    <source>
        <dbReference type="EMBL" id="OMP66545.1"/>
    </source>
</evidence>
<dbReference type="AlphaFoldDB" id="A0A1V2A6B2"/>
<dbReference type="EC" id="3.2.2.27" evidence="4 9"/>
<dbReference type="SMART" id="SM00986">
    <property type="entry name" value="UDG"/>
    <property type="match status" value="1"/>
</dbReference>
<keyword evidence="8 9" id="KW-0234">DNA repair</keyword>
<evidence type="ECO:0000256" key="1">
    <source>
        <dbReference type="ARBA" id="ARBA00001400"/>
    </source>
</evidence>
<dbReference type="STRING" id="1714355.BTO28_10845"/>
<dbReference type="NCBIfam" id="NF003592">
    <property type="entry name" value="PRK05254.1-5"/>
    <property type="match status" value="1"/>
</dbReference>
<dbReference type="PANTHER" id="PTHR11264">
    <property type="entry name" value="URACIL-DNA GLYCOSYLASE"/>
    <property type="match status" value="1"/>
</dbReference>
<evidence type="ECO:0000259" key="12">
    <source>
        <dbReference type="SMART" id="SM00986"/>
    </source>
</evidence>
<dbReference type="GO" id="GO:0097510">
    <property type="term" value="P:base-excision repair, AP site formation via deaminated base removal"/>
    <property type="evidence" value="ECO:0007669"/>
    <property type="project" value="TreeGrafter"/>
</dbReference>
<evidence type="ECO:0000256" key="3">
    <source>
        <dbReference type="ARBA" id="ARBA00008184"/>
    </source>
</evidence>
<evidence type="ECO:0000256" key="10">
    <source>
        <dbReference type="PROSITE-ProRule" id="PRU10072"/>
    </source>
</evidence>
<dbReference type="Pfam" id="PF03167">
    <property type="entry name" value="UDG"/>
    <property type="match status" value="1"/>
</dbReference>
<dbReference type="CDD" id="cd10027">
    <property type="entry name" value="UDG-F1-like"/>
    <property type="match status" value="1"/>
</dbReference>
<keyword evidence="6 9" id="KW-0227">DNA damage</keyword>
<organism evidence="13 14">
    <name type="scientific">Domibacillus epiphyticus</name>
    <dbReference type="NCBI Taxonomy" id="1714355"/>
    <lineage>
        <taxon>Bacteria</taxon>
        <taxon>Bacillati</taxon>
        <taxon>Bacillota</taxon>
        <taxon>Bacilli</taxon>
        <taxon>Bacillales</taxon>
        <taxon>Bacillaceae</taxon>
        <taxon>Domibacillus</taxon>
    </lineage>
</organism>
<evidence type="ECO:0000256" key="9">
    <source>
        <dbReference type="HAMAP-Rule" id="MF_00148"/>
    </source>
</evidence>
<keyword evidence="9" id="KW-0963">Cytoplasm</keyword>
<dbReference type="HAMAP" id="MF_00148">
    <property type="entry name" value="UDG"/>
    <property type="match status" value="1"/>
</dbReference>
<dbReference type="SUPFAM" id="SSF52141">
    <property type="entry name" value="Uracil-DNA glycosylase-like"/>
    <property type="match status" value="1"/>
</dbReference>
<dbReference type="PANTHER" id="PTHR11264:SF0">
    <property type="entry name" value="URACIL-DNA GLYCOSYLASE"/>
    <property type="match status" value="1"/>
</dbReference>
<dbReference type="InterPro" id="IPR036895">
    <property type="entry name" value="Uracil-DNA_glycosylase-like_sf"/>
</dbReference>
<dbReference type="NCBIfam" id="NF003589">
    <property type="entry name" value="PRK05254.1-2"/>
    <property type="match status" value="1"/>
</dbReference>
<evidence type="ECO:0000256" key="4">
    <source>
        <dbReference type="ARBA" id="ARBA00012030"/>
    </source>
</evidence>
<dbReference type="InterPro" id="IPR005122">
    <property type="entry name" value="Uracil-DNA_glycosylase-like"/>
</dbReference>
<proteinExistence type="inferred from homology"/>
<evidence type="ECO:0000256" key="11">
    <source>
        <dbReference type="RuleBase" id="RU003780"/>
    </source>
</evidence>
<evidence type="ECO:0000256" key="6">
    <source>
        <dbReference type="ARBA" id="ARBA00022763"/>
    </source>
</evidence>
<protein>
    <recommendedName>
        <fullName evidence="5 9">Uracil-DNA glycosylase</fullName>
        <shortName evidence="9">UDG</shortName>
        <ecNumber evidence="4 9">3.2.2.27</ecNumber>
    </recommendedName>
</protein>
<dbReference type="SMART" id="SM00987">
    <property type="entry name" value="UreE_C"/>
    <property type="match status" value="1"/>
</dbReference>
<dbReference type="Proteomes" id="UP000188613">
    <property type="component" value="Unassembled WGS sequence"/>
</dbReference>
<evidence type="ECO:0000256" key="5">
    <source>
        <dbReference type="ARBA" id="ARBA00018429"/>
    </source>
</evidence>
<dbReference type="NCBIfam" id="NF003591">
    <property type="entry name" value="PRK05254.1-4"/>
    <property type="match status" value="1"/>
</dbReference>
<dbReference type="GO" id="GO:0004844">
    <property type="term" value="F:uracil DNA N-glycosylase activity"/>
    <property type="evidence" value="ECO:0007669"/>
    <property type="project" value="UniProtKB-UniRule"/>
</dbReference>